<dbReference type="InterPro" id="IPR001753">
    <property type="entry name" value="Enoyl-CoA_hydra/iso"/>
</dbReference>
<organism evidence="4 5">
    <name type="scientific">Flavimaricola marinus</name>
    <dbReference type="NCBI Taxonomy" id="1819565"/>
    <lineage>
        <taxon>Bacteria</taxon>
        <taxon>Pseudomonadati</taxon>
        <taxon>Pseudomonadota</taxon>
        <taxon>Alphaproteobacteria</taxon>
        <taxon>Rhodobacterales</taxon>
        <taxon>Paracoccaceae</taxon>
        <taxon>Flavimaricola</taxon>
    </lineage>
</organism>
<dbReference type="GO" id="GO:0004300">
    <property type="term" value="F:enoyl-CoA hydratase activity"/>
    <property type="evidence" value="ECO:0007669"/>
    <property type="project" value="UniProtKB-EC"/>
</dbReference>
<protein>
    <submittedName>
        <fullName evidence="4">Putative enoyl-CoA hydratase</fullName>
        <ecNumber evidence="4">4.2.1.17</ecNumber>
    </submittedName>
</protein>
<dbReference type="EMBL" id="FXZK01000010">
    <property type="protein sequence ID" value="SMY09579.1"/>
    <property type="molecule type" value="Genomic_DNA"/>
</dbReference>
<keyword evidence="1" id="KW-0413">Isomerase</keyword>
<evidence type="ECO:0000256" key="2">
    <source>
        <dbReference type="ARBA" id="ARBA00023239"/>
    </source>
</evidence>
<evidence type="ECO:0000313" key="4">
    <source>
        <dbReference type="EMBL" id="SMY09579.1"/>
    </source>
</evidence>
<dbReference type="InterPro" id="IPR008927">
    <property type="entry name" value="6-PGluconate_DH-like_C_sf"/>
</dbReference>
<dbReference type="Gene3D" id="3.90.226.10">
    <property type="entry name" value="2-enoyl-CoA Hydratase, Chain A, domain 1"/>
    <property type="match status" value="1"/>
</dbReference>
<dbReference type="InterPro" id="IPR013328">
    <property type="entry name" value="6PGD_dom2"/>
</dbReference>
<evidence type="ECO:0000313" key="5">
    <source>
        <dbReference type="Proteomes" id="UP000201613"/>
    </source>
</evidence>
<keyword evidence="3" id="KW-0511">Multifunctional enzyme</keyword>
<sequence>MNDLLSDSDAPVVRSRVVRGVGILALNAPPSNALSVEVRQSLWDKIAGYEANVSVGAIVLMAEGRFFSSGRDLADVGGGQAEPSLADLCLRIECCSKPVVAVLHGPALSGGAELALAAHYRLATPAATIGFPAISVGLMPDAGGTQRLPRLIGVDPALRMLLSGKSITAETGRDLGLVDGLIDGDAGSAGHAFARSLIEQEKPPRPTGQLRSKLTDGAASMQVTATTRAALPPGMLMAASRIVDSIEAAMLLPFAAALEFEAAASEDCAADPDSQCLRHVLHAERRISQELLIKTDKGGRVLTEAGAAAVSDLLAAQDRAIAWLVTHGVSERAVDAAFLQWGFEIGPFGGRDKDGPDPHVRPRVTAAMAAAGARLVEAARVNRASDIDVLAVHGMGFPRRAGGPMKAVEMAGLPRLLQQMRQWAHEDPIWEPPPLVMQAGRLAGGFAAVDVAKPSQVRRE</sequence>
<dbReference type="OrthoDB" id="9771883at2"/>
<dbReference type="CDD" id="cd06558">
    <property type="entry name" value="crotonase-like"/>
    <property type="match status" value="1"/>
</dbReference>
<dbReference type="Gene3D" id="1.10.1040.10">
    <property type="entry name" value="N-(1-d-carboxylethyl)-l-norvaline Dehydrogenase, domain 2"/>
    <property type="match status" value="1"/>
</dbReference>
<reference evidence="4 5" key="1">
    <citation type="submission" date="2017-05" db="EMBL/GenBank/DDBJ databases">
        <authorList>
            <person name="Song R."/>
            <person name="Chenine A.L."/>
            <person name="Ruprecht R.M."/>
        </authorList>
    </citation>
    <scope>NUCLEOTIDE SEQUENCE [LARGE SCALE GENOMIC DNA]</scope>
    <source>
        <strain evidence="4 5">CECT 8899</strain>
    </source>
</reference>
<evidence type="ECO:0000256" key="1">
    <source>
        <dbReference type="ARBA" id="ARBA00023235"/>
    </source>
</evidence>
<accession>A0A238LIR7</accession>
<dbReference type="Pfam" id="PF00378">
    <property type="entry name" value="ECH_1"/>
    <property type="match status" value="1"/>
</dbReference>
<dbReference type="PANTHER" id="PTHR23309:SF49">
    <property type="entry name" value="PEROXISOMAL BIFUNCTIONAL ENZYME"/>
    <property type="match status" value="1"/>
</dbReference>
<name>A0A238LIR7_9RHOB</name>
<dbReference type="InterPro" id="IPR029045">
    <property type="entry name" value="ClpP/crotonase-like_dom_sf"/>
</dbReference>
<dbReference type="PANTHER" id="PTHR23309">
    <property type="entry name" value="3-HYDROXYACYL-COA DEHYROGENASE"/>
    <property type="match status" value="1"/>
</dbReference>
<dbReference type="GO" id="GO:0016853">
    <property type="term" value="F:isomerase activity"/>
    <property type="evidence" value="ECO:0007669"/>
    <property type="project" value="UniProtKB-KW"/>
</dbReference>
<dbReference type="SUPFAM" id="SSF48179">
    <property type="entry name" value="6-phosphogluconate dehydrogenase C-terminal domain-like"/>
    <property type="match status" value="1"/>
</dbReference>
<dbReference type="RefSeq" id="WP_093993758.1">
    <property type="nucleotide sequence ID" value="NZ_FXZK01000010.1"/>
</dbReference>
<dbReference type="AlphaFoldDB" id="A0A238LIR7"/>
<dbReference type="EC" id="4.2.1.17" evidence="4"/>
<dbReference type="Proteomes" id="UP000201613">
    <property type="component" value="Unassembled WGS sequence"/>
</dbReference>
<keyword evidence="5" id="KW-1185">Reference proteome</keyword>
<gene>
    <name evidence="4" type="primary">fadB_2</name>
    <name evidence="4" type="ORF">LOM8899_03746</name>
</gene>
<proteinExistence type="predicted"/>
<evidence type="ECO:0000256" key="3">
    <source>
        <dbReference type="ARBA" id="ARBA00023268"/>
    </source>
</evidence>
<dbReference type="SUPFAM" id="SSF52096">
    <property type="entry name" value="ClpP/crotonase"/>
    <property type="match status" value="1"/>
</dbReference>
<keyword evidence="2 4" id="KW-0456">Lyase</keyword>